<evidence type="ECO:0000313" key="3">
    <source>
        <dbReference type="EMBL" id="CAF9904332.1"/>
    </source>
</evidence>
<feature type="region of interest" description="Disordered" evidence="2">
    <location>
        <begin position="424"/>
        <end position="453"/>
    </location>
</feature>
<reference evidence="3" key="1">
    <citation type="submission" date="2021-03" db="EMBL/GenBank/DDBJ databases">
        <authorList>
            <person name="Tagirdzhanova G."/>
        </authorList>
    </citation>
    <scope>NUCLEOTIDE SEQUENCE</scope>
</reference>
<evidence type="ECO:0000256" key="1">
    <source>
        <dbReference type="PROSITE-ProRule" id="PRU00221"/>
    </source>
</evidence>
<feature type="region of interest" description="Disordered" evidence="2">
    <location>
        <begin position="486"/>
        <end position="513"/>
    </location>
</feature>
<sequence>MAKRKRKRHAAEGEEDLPLPVGEAKKKKLVQEGGATPTTIQIILGTYEKVLHGITASTKPQVKGHDELDSVEFADTFLLNAHTSAIRCLAISPSSTELFKSQKIILASGSSDQTVNLYHLSTTPPQKSNRLSMPTLAGSNINENPRNRELGSLRHHSAAINALHFPTRSKLLSGAEDNTIAVARTRDWTVLSTIKAPIPKAHGRPSGDTAPFGGTPTGVNDFAIHPSMKLMVSVGKGEKCLRLWNLVTGKKAGVLNFGRELLQSVGEGKWARGEGRMLEWNSLGEEFVVGFERGCAVFDMDSKPKCRILPSPLTKIHQLHYMASSGTDGETKDLLTVSTEDGRILFYDTTDVVETQITKPASKPEIPVLKAICQLGGAAEGLTGRVKDFEILKPSGSEDFIVVTGSSDGAVRLWTVDESELLDEPSTSRDLNGKVGISANGGDGKANGNAMKPPTTRQIGLLLGTYEAGNRITCLKAFVMSETDSLKTNGSENGITRKNGEQVDSGDKNSTSS</sequence>
<dbReference type="PANTHER" id="PTHR44675:SF1">
    <property type="entry name" value="P21-ACTIVATED PROTEIN KINASE-INTERACTING PROTEIN 1"/>
    <property type="match status" value="1"/>
</dbReference>
<gene>
    <name evidence="3" type="ORF">ALECFALPRED_007504</name>
</gene>
<dbReference type="AlphaFoldDB" id="A0A8H3EF01"/>
<dbReference type="EMBL" id="CAJPDR010000005">
    <property type="protein sequence ID" value="CAF9904332.1"/>
    <property type="molecule type" value="Genomic_DNA"/>
</dbReference>
<dbReference type="OrthoDB" id="308449at2759"/>
<keyword evidence="1" id="KW-0853">WD repeat</keyword>
<dbReference type="InterPro" id="IPR036322">
    <property type="entry name" value="WD40_repeat_dom_sf"/>
</dbReference>
<proteinExistence type="predicted"/>
<comment type="caution">
    <text evidence="3">The sequence shown here is derived from an EMBL/GenBank/DDBJ whole genome shotgun (WGS) entry which is preliminary data.</text>
</comment>
<name>A0A8H3EF01_9LECA</name>
<dbReference type="Proteomes" id="UP000664203">
    <property type="component" value="Unassembled WGS sequence"/>
</dbReference>
<evidence type="ECO:0000256" key="2">
    <source>
        <dbReference type="SAM" id="MobiDB-lite"/>
    </source>
</evidence>
<evidence type="ECO:0000313" key="4">
    <source>
        <dbReference type="Proteomes" id="UP000664203"/>
    </source>
</evidence>
<feature type="repeat" description="WD" evidence="1">
    <location>
        <begin position="402"/>
        <end position="424"/>
    </location>
</feature>
<dbReference type="Pfam" id="PF00400">
    <property type="entry name" value="WD40"/>
    <property type="match status" value="2"/>
</dbReference>
<keyword evidence="4" id="KW-1185">Reference proteome</keyword>
<organism evidence="3 4">
    <name type="scientific">Alectoria fallacina</name>
    <dbReference type="NCBI Taxonomy" id="1903189"/>
    <lineage>
        <taxon>Eukaryota</taxon>
        <taxon>Fungi</taxon>
        <taxon>Dikarya</taxon>
        <taxon>Ascomycota</taxon>
        <taxon>Pezizomycotina</taxon>
        <taxon>Lecanoromycetes</taxon>
        <taxon>OSLEUM clade</taxon>
        <taxon>Lecanoromycetidae</taxon>
        <taxon>Lecanorales</taxon>
        <taxon>Lecanorineae</taxon>
        <taxon>Parmeliaceae</taxon>
        <taxon>Alectoria</taxon>
    </lineage>
</organism>
<dbReference type="InterPro" id="IPR015943">
    <property type="entry name" value="WD40/YVTN_repeat-like_dom_sf"/>
</dbReference>
<dbReference type="InterPro" id="IPR051959">
    <property type="entry name" value="PAK1-Kinase_Regulator"/>
</dbReference>
<dbReference type="PANTHER" id="PTHR44675">
    <property type="entry name" value="PAK1 INTERACTING PROTEIN 1"/>
    <property type="match status" value="1"/>
</dbReference>
<dbReference type="InterPro" id="IPR001680">
    <property type="entry name" value="WD40_rpt"/>
</dbReference>
<feature type="compositionally biased region" description="Basic and acidic residues" evidence="2">
    <location>
        <begin position="498"/>
        <end position="507"/>
    </location>
</feature>
<dbReference type="SUPFAM" id="SSF50978">
    <property type="entry name" value="WD40 repeat-like"/>
    <property type="match status" value="1"/>
</dbReference>
<dbReference type="PROSITE" id="PS50082">
    <property type="entry name" value="WD_REPEATS_2"/>
    <property type="match status" value="1"/>
</dbReference>
<dbReference type="SMART" id="SM00320">
    <property type="entry name" value="WD40"/>
    <property type="match status" value="5"/>
</dbReference>
<dbReference type="Gene3D" id="2.130.10.10">
    <property type="entry name" value="YVTN repeat-like/Quinoprotein amine dehydrogenase"/>
    <property type="match status" value="2"/>
</dbReference>
<evidence type="ECO:0008006" key="5">
    <source>
        <dbReference type="Google" id="ProtNLM"/>
    </source>
</evidence>
<feature type="compositionally biased region" description="Polar residues" evidence="2">
    <location>
        <begin position="486"/>
        <end position="496"/>
    </location>
</feature>
<accession>A0A8H3EF01</accession>
<protein>
    <recommendedName>
        <fullName evidence="5">WD40 repeat-like protein</fullName>
    </recommendedName>
</protein>